<protein>
    <submittedName>
        <fullName evidence="1">Uncharacterized protein</fullName>
    </submittedName>
</protein>
<reference evidence="1" key="1">
    <citation type="submission" date="2018-05" db="EMBL/GenBank/DDBJ databases">
        <authorList>
            <person name="Lanie J.A."/>
            <person name="Ng W.-L."/>
            <person name="Kazmierczak K.M."/>
            <person name="Andrzejewski T.M."/>
            <person name="Davidsen T.M."/>
            <person name="Wayne K.J."/>
            <person name="Tettelin H."/>
            <person name="Glass J.I."/>
            <person name="Rusch D."/>
            <person name="Podicherti R."/>
            <person name="Tsui H.-C.T."/>
            <person name="Winkler M.E."/>
        </authorList>
    </citation>
    <scope>NUCLEOTIDE SEQUENCE</scope>
</reference>
<sequence length="32" mass="3616">MDESVDQKITSITAGITKTEIVEEKCTKKLIY</sequence>
<dbReference type="EMBL" id="UINC01077212">
    <property type="protein sequence ID" value="SVC17135.1"/>
    <property type="molecule type" value="Genomic_DNA"/>
</dbReference>
<evidence type="ECO:0000313" key="1">
    <source>
        <dbReference type="EMBL" id="SVC17135.1"/>
    </source>
</evidence>
<organism evidence="1">
    <name type="scientific">marine metagenome</name>
    <dbReference type="NCBI Taxonomy" id="408172"/>
    <lineage>
        <taxon>unclassified sequences</taxon>
        <taxon>metagenomes</taxon>
        <taxon>ecological metagenomes</taxon>
    </lineage>
</organism>
<gene>
    <name evidence="1" type="ORF">METZ01_LOCUS269989</name>
</gene>
<proteinExistence type="predicted"/>
<dbReference type="AlphaFoldDB" id="A0A382JZY1"/>
<name>A0A382JZY1_9ZZZZ</name>
<accession>A0A382JZY1</accession>